<sequence length="759" mass="87015">MQGRSPTTSSFAWLCEISHTMPNFAWFSFKSLKSTLNGQYLLCMPYWIRDIEGRLVKIETPQETELEVCLNIMDVPRDDQNSQHGQEDNFNAYRSMRDHMHPPRMSAPSCIVPPTEQLDKAKIWLNSFKSRNIRTWTDFQVEFLKKFFPTHRTNGLKRQISNFSTKENEKLYECWERYMEAINACPHHGFDTWLLVSYFYNGMSSSMKQLLETMCRGDFMSKNPEEAMDFLSYVAKVSRGWDEPNAREVGRMKSQPNAKGGMYVLNEDMDMKAKVTAMARRLEELKMKKVQEVQAISETPLQAMPCSICQSYEHLVEKCPTIPIVREMSGDQANFIGQFKPNNNASYGNTYNSNWRNHPNFSWKPKPPQYTKPAQAPQQASNLEQAIVNLSKRIDSMESTLNKMMDGMQNDLYQKIDNVQYAISRLTNLNTVQEKGKFPSQPHQNPKGIHEVETQEGESSKVREVKAVITLGSSKEVDQPTSKPKHNEESVAEKEKSEEMKGKKKEKSAKKDDHESSVDEEPKRIVIKEDMMKKHMPPPFPQALHGKKGTNNASEIFKVLRQVKVNNPLLDMIKQVPTYAKILKDLCTIKRGLNVNKKAFLTKQVSVIIQFKSLVKYKDPGCPTISVSIGGTCALLDLEASVNLLPYSIYKQLGLGKLKLTSITLSLADRSVKIPKWMIEDVLVQVDKFYYPVDFVVLDTNLVKQIHPEEEEALEEVCMIDTLEDEHCDQRMQEDLVESFGDLDERIPEPSDLLATLLP</sequence>
<organism evidence="3">
    <name type="scientific">Vitis vinifera</name>
    <name type="common">Grape</name>
    <dbReference type="NCBI Taxonomy" id="29760"/>
    <lineage>
        <taxon>Eukaryota</taxon>
        <taxon>Viridiplantae</taxon>
        <taxon>Streptophyta</taxon>
        <taxon>Embryophyta</taxon>
        <taxon>Tracheophyta</taxon>
        <taxon>Spermatophyta</taxon>
        <taxon>Magnoliopsida</taxon>
        <taxon>eudicotyledons</taxon>
        <taxon>Gunneridae</taxon>
        <taxon>Pentapetalae</taxon>
        <taxon>rosids</taxon>
        <taxon>Vitales</taxon>
        <taxon>Vitaceae</taxon>
        <taxon>Viteae</taxon>
        <taxon>Vitis</taxon>
    </lineage>
</organism>
<evidence type="ECO:0000259" key="2">
    <source>
        <dbReference type="Pfam" id="PF03732"/>
    </source>
</evidence>
<accession>A5ATG7</accession>
<feature type="compositionally biased region" description="Basic and acidic residues" evidence="1">
    <location>
        <begin position="485"/>
        <end position="501"/>
    </location>
</feature>
<proteinExistence type="predicted"/>
<gene>
    <name evidence="3" type="ORF">VITISV_023006</name>
</gene>
<feature type="compositionally biased region" description="Basic and acidic residues" evidence="1">
    <location>
        <begin position="509"/>
        <end position="524"/>
    </location>
</feature>
<evidence type="ECO:0000313" key="3">
    <source>
        <dbReference type="EMBL" id="CAN76036.1"/>
    </source>
</evidence>
<dbReference type="PANTHER" id="PTHR33067">
    <property type="entry name" value="RNA-DIRECTED DNA POLYMERASE-RELATED"/>
    <property type="match status" value="1"/>
</dbReference>
<dbReference type="Pfam" id="PF03732">
    <property type="entry name" value="Retrotrans_gag"/>
    <property type="match status" value="1"/>
</dbReference>
<protein>
    <recommendedName>
        <fullName evidence="2">Retrotransposon gag domain-containing protein</fullName>
    </recommendedName>
</protein>
<name>A5ATG7_VITVI</name>
<dbReference type="AlphaFoldDB" id="A5ATG7"/>
<evidence type="ECO:0000256" key="1">
    <source>
        <dbReference type="SAM" id="MobiDB-lite"/>
    </source>
</evidence>
<dbReference type="InterPro" id="IPR005162">
    <property type="entry name" value="Retrotrans_gag_dom"/>
</dbReference>
<feature type="domain" description="Retrotransposon gag" evidence="2">
    <location>
        <begin position="119"/>
        <end position="204"/>
    </location>
</feature>
<feature type="region of interest" description="Disordered" evidence="1">
    <location>
        <begin position="435"/>
        <end position="524"/>
    </location>
</feature>
<feature type="compositionally biased region" description="Basic and acidic residues" evidence="1">
    <location>
        <begin position="448"/>
        <end position="466"/>
    </location>
</feature>
<dbReference type="PANTHER" id="PTHR33067:SF32">
    <property type="entry name" value="ASPARTIC PEPTIDASE DDI1-TYPE DOMAIN-CONTAINING PROTEIN"/>
    <property type="match status" value="1"/>
</dbReference>
<dbReference type="EMBL" id="AM434938">
    <property type="protein sequence ID" value="CAN76036.1"/>
    <property type="molecule type" value="Genomic_DNA"/>
</dbReference>
<dbReference type="InterPro" id="IPR021109">
    <property type="entry name" value="Peptidase_aspartic_dom_sf"/>
</dbReference>
<dbReference type="Gene3D" id="2.40.70.10">
    <property type="entry name" value="Acid Proteases"/>
    <property type="match status" value="1"/>
</dbReference>
<dbReference type="CDD" id="cd00303">
    <property type="entry name" value="retropepsin_like"/>
    <property type="match status" value="1"/>
</dbReference>
<reference evidence="3" key="1">
    <citation type="journal article" date="2007" name="PLoS ONE">
        <title>The first genome sequence of an elite grapevine cultivar (Pinot noir Vitis vinifera L.): coping with a highly heterozygous genome.</title>
        <authorList>
            <person name="Velasco R."/>
            <person name="Zharkikh A."/>
            <person name="Troggio M."/>
            <person name="Cartwright D.A."/>
            <person name="Cestaro A."/>
            <person name="Pruss D."/>
            <person name="Pindo M."/>
            <person name="FitzGerald L.M."/>
            <person name="Vezzulli S."/>
            <person name="Reid J."/>
            <person name="Malacarne G."/>
            <person name="Iliev D."/>
            <person name="Coppola G."/>
            <person name="Wardell B."/>
            <person name="Micheletti D."/>
            <person name="Macalma T."/>
            <person name="Facci M."/>
            <person name="Mitchell J.T."/>
            <person name="Perazzolli M."/>
            <person name="Eldredge G."/>
            <person name="Gatto P."/>
            <person name="Oyzerski R."/>
            <person name="Moretto M."/>
            <person name="Gutin N."/>
            <person name="Stefanini M."/>
            <person name="Chen Y."/>
            <person name="Segala C."/>
            <person name="Davenport C."/>
            <person name="Dematte L."/>
            <person name="Mraz A."/>
            <person name="Battilana J."/>
            <person name="Stormo K."/>
            <person name="Costa F."/>
            <person name="Tao Q."/>
            <person name="Si-Ammour A."/>
            <person name="Harkins T."/>
            <person name="Lackey A."/>
            <person name="Perbost C."/>
            <person name="Taillon B."/>
            <person name="Stella A."/>
            <person name="Solovyev V."/>
            <person name="Fawcett J.A."/>
            <person name="Sterck L."/>
            <person name="Vandepoele K."/>
            <person name="Grando S.M."/>
            <person name="Toppo S."/>
            <person name="Moser C."/>
            <person name="Lanchbury J."/>
            <person name="Bogden R."/>
            <person name="Skolnick M."/>
            <person name="Sgaramella V."/>
            <person name="Bhatnagar S.K."/>
            <person name="Fontana P."/>
            <person name="Gutin A."/>
            <person name="Van de Peer Y."/>
            <person name="Salamini F."/>
            <person name="Viola R."/>
        </authorList>
    </citation>
    <scope>NUCLEOTIDE SEQUENCE</scope>
</reference>